<gene>
    <name evidence="2" type="ORF">SAMN04487954_101249</name>
</gene>
<organism evidence="2 3">
    <name type="scientific">Billgrantia gudaonensis</name>
    <dbReference type="NCBI Taxonomy" id="376427"/>
    <lineage>
        <taxon>Bacteria</taxon>
        <taxon>Pseudomonadati</taxon>
        <taxon>Pseudomonadota</taxon>
        <taxon>Gammaproteobacteria</taxon>
        <taxon>Oceanospirillales</taxon>
        <taxon>Halomonadaceae</taxon>
        <taxon>Billgrantia</taxon>
    </lineage>
</organism>
<dbReference type="Gene3D" id="3.40.50.1240">
    <property type="entry name" value="Phosphoglycerate mutase-like"/>
    <property type="match status" value="1"/>
</dbReference>
<dbReference type="PANTHER" id="PTHR39339:SF1">
    <property type="entry name" value="CHAD DOMAIN-CONTAINING PROTEIN"/>
    <property type="match status" value="1"/>
</dbReference>
<dbReference type="OrthoDB" id="9810154at2"/>
<dbReference type="AlphaFoldDB" id="A0A1G8N7R8"/>
<feature type="domain" description="CHAD" evidence="1">
    <location>
        <begin position="182"/>
        <end position="462"/>
    </location>
</feature>
<dbReference type="InterPro" id="IPR007899">
    <property type="entry name" value="CHAD_dom"/>
</dbReference>
<dbReference type="Pfam" id="PF05235">
    <property type="entry name" value="CHAD"/>
    <property type="match status" value="1"/>
</dbReference>
<sequence>MKHLYLIRHAKARQADRDQADRERPLRRRGHRQLAAMAHPLERIGAFDGALYVSSATRARQTLLGLAVALPTQDLTKRAHHSDDLYTFDARQLRRWLQESAPEDAALTLIGHNPALLALAQWLAQASPERLPTAGALHLALPVDRWEQLGKHCGTLVASLAPTEVSHALFKGSAPDAPALKGLSLAERVHGRLVHHYQRIRALEPGVKAGWDPEFLHQYRVNLRRSRAIAESLLSITPKPKVKKALEGVKRSARATSRLRDLDVFLMGLEGKPEGERGAIEPAVAAWLREQAEAEHRALCQRMASRRYRKQLRRWRDALDAKPMRNLLDTLEPDAIEQVLTERMARHDAQWRALDDTAPDEAIHTLRKTVKRVRYLAELAPDRHRDLLDRLPTRQTLLGDFQDIASQRGLLAEFREAPATASLSPQTDDALTAWDRALSDRMAELRSRILALPPLTEAPAASA</sequence>
<dbReference type="InterPro" id="IPR029033">
    <property type="entry name" value="His_PPase_superfam"/>
</dbReference>
<dbReference type="CDD" id="cd07067">
    <property type="entry name" value="HP_PGM_like"/>
    <property type="match status" value="1"/>
</dbReference>
<dbReference type="STRING" id="376427.SAMN04487954_101249"/>
<dbReference type="SUPFAM" id="SSF53254">
    <property type="entry name" value="Phosphoglycerate mutase-like"/>
    <property type="match status" value="1"/>
</dbReference>
<dbReference type="SMART" id="SM00880">
    <property type="entry name" value="CHAD"/>
    <property type="match status" value="1"/>
</dbReference>
<keyword evidence="3" id="KW-1185">Reference proteome</keyword>
<evidence type="ECO:0000313" key="2">
    <source>
        <dbReference type="EMBL" id="SDI76234.1"/>
    </source>
</evidence>
<name>A0A1G8N7R8_9GAMM</name>
<dbReference type="RefSeq" id="WP_089682266.1">
    <property type="nucleotide sequence ID" value="NZ_FNES01000001.1"/>
</dbReference>
<evidence type="ECO:0000313" key="3">
    <source>
        <dbReference type="Proteomes" id="UP000198525"/>
    </source>
</evidence>
<dbReference type="InterPro" id="IPR038186">
    <property type="entry name" value="CHAD_dom_sf"/>
</dbReference>
<dbReference type="PANTHER" id="PTHR39339">
    <property type="entry name" value="SLR1444 PROTEIN"/>
    <property type="match status" value="1"/>
</dbReference>
<dbReference type="PROSITE" id="PS51708">
    <property type="entry name" value="CHAD"/>
    <property type="match status" value="1"/>
</dbReference>
<protein>
    <submittedName>
        <fullName evidence="2">Phosphohistidine phosphatase</fullName>
    </submittedName>
</protein>
<dbReference type="Gene3D" id="1.40.20.10">
    <property type="entry name" value="CHAD domain"/>
    <property type="match status" value="1"/>
</dbReference>
<evidence type="ECO:0000259" key="1">
    <source>
        <dbReference type="PROSITE" id="PS51708"/>
    </source>
</evidence>
<dbReference type="Proteomes" id="UP000198525">
    <property type="component" value="Unassembled WGS sequence"/>
</dbReference>
<reference evidence="2 3" key="1">
    <citation type="submission" date="2016-10" db="EMBL/GenBank/DDBJ databases">
        <authorList>
            <person name="de Groot N.N."/>
        </authorList>
    </citation>
    <scope>NUCLEOTIDE SEQUENCE [LARGE SCALE GENOMIC DNA]</scope>
    <source>
        <strain evidence="2 3">CGMCC 1.6133</strain>
    </source>
</reference>
<dbReference type="InterPro" id="IPR013078">
    <property type="entry name" value="His_Pase_superF_clade-1"/>
</dbReference>
<proteinExistence type="predicted"/>
<dbReference type="EMBL" id="FNES01000001">
    <property type="protein sequence ID" value="SDI76234.1"/>
    <property type="molecule type" value="Genomic_DNA"/>
</dbReference>
<accession>A0A1G8N7R8</accession>